<accession>A0A0G1XKX3</accession>
<organism evidence="1 2">
    <name type="scientific">Candidatus Uhrbacteria bacterium GW2011_GWA2_53_10</name>
    <dbReference type="NCBI Taxonomy" id="1618980"/>
    <lineage>
        <taxon>Bacteria</taxon>
        <taxon>Candidatus Uhriibacteriota</taxon>
    </lineage>
</organism>
<proteinExistence type="predicted"/>
<dbReference type="Proteomes" id="UP000034711">
    <property type="component" value="Unassembled WGS sequence"/>
</dbReference>
<name>A0A0G1XKX3_9BACT</name>
<dbReference type="EMBL" id="LCRI01000041">
    <property type="protein sequence ID" value="KKW31913.1"/>
    <property type="molecule type" value="Genomic_DNA"/>
</dbReference>
<gene>
    <name evidence="1" type="ORF">UY77_C0041G0007</name>
</gene>
<protein>
    <submittedName>
        <fullName evidence="1">Uncharacterized protein</fullName>
    </submittedName>
</protein>
<dbReference type="AlphaFoldDB" id="A0A0G1XKX3"/>
<evidence type="ECO:0000313" key="1">
    <source>
        <dbReference type="EMBL" id="KKW31913.1"/>
    </source>
</evidence>
<comment type="caution">
    <text evidence="1">The sequence shown here is derived from an EMBL/GenBank/DDBJ whole genome shotgun (WGS) entry which is preliminary data.</text>
</comment>
<evidence type="ECO:0000313" key="2">
    <source>
        <dbReference type="Proteomes" id="UP000034711"/>
    </source>
</evidence>
<sequence length="64" mass="7280">MRSCESTCLRVEADEVGEVHEVLETSWKQGCIRDVHRRGRGRRDNKPVVLHENHGLSSLLVLVS</sequence>
<reference evidence="1 2" key="1">
    <citation type="journal article" date="2015" name="Nature">
        <title>rRNA introns, odd ribosomes, and small enigmatic genomes across a large radiation of phyla.</title>
        <authorList>
            <person name="Brown C.T."/>
            <person name="Hug L.A."/>
            <person name="Thomas B.C."/>
            <person name="Sharon I."/>
            <person name="Castelle C.J."/>
            <person name="Singh A."/>
            <person name="Wilkins M.J."/>
            <person name="Williams K.H."/>
            <person name="Banfield J.F."/>
        </authorList>
    </citation>
    <scope>NUCLEOTIDE SEQUENCE [LARGE SCALE GENOMIC DNA]</scope>
</reference>